<evidence type="ECO:0000256" key="9">
    <source>
        <dbReference type="SAM" id="MobiDB-lite"/>
    </source>
</evidence>
<gene>
    <name evidence="13" type="ORF">AAG570_013800</name>
</gene>
<organism evidence="13 14">
    <name type="scientific">Ranatra chinensis</name>
    <dbReference type="NCBI Taxonomy" id="642074"/>
    <lineage>
        <taxon>Eukaryota</taxon>
        <taxon>Metazoa</taxon>
        <taxon>Ecdysozoa</taxon>
        <taxon>Arthropoda</taxon>
        <taxon>Hexapoda</taxon>
        <taxon>Insecta</taxon>
        <taxon>Pterygota</taxon>
        <taxon>Neoptera</taxon>
        <taxon>Paraneoptera</taxon>
        <taxon>Hemiptera</taxon>
        <taxon>Heteroptera</taxon>
        <taxon>Panheteroptera</taxon>
        <taxon>Nepomorpha</taxon>
        <taxon>Nepidae</taxon>
        <taxon>Ranatrinae</taxon>
        <taxon>Ranatra</taxon>
    </lineage>
</organism>
<feature type="compositionally biased region" description="Pro residues" evidence="9">
    <location>
        <begin position="636"/>
        <end position="656"/>
    </location>
</feature>
<feature type="region of interest" description="Disordered" evidence="9">
    <location>
        <begin position="483"/>
        <end position="571"/>
    </location>
</feature>
<evidence type="ECO:0000256" key="4">
    <source>
        <dbReference type="ARBA" id="ARBA00022806"/>
    </source>
</evidence>
<feature type="domain" description="Helicase C-terminal" evidence="11">
    <location>
        <begin position="340"/>
        <end position="487"/>
    </location>
</feature>
<dbReference type="Gene3D" id="3.40.50.300">
    <property type="entry name" value="P-loop containing nucleotide triphosphate hydrolases"/>
    <property type="match status" value="2"/>
</dbReference>
<dbReference type="PROSITE" id="PS51194">
    <property type="entry name" value="HELICASE_CTER"/>
    <property type="match status" value="1"/>
</dbReference>
<dbReference type="AlphaFoldDB" id="A0ABD0YD80"/>
<dbReference type="InterPro" id="IPR000629">
    <property type="entry name" value="RNA-helicase_DEAD-box_CS"/>
</dbReference>
<name>A0ABD0YD80_9HEMI</name>
<evidence type="ECO:0000313" key="14">
    <source>
        <dbReference type="Proteomes" id="UP001558652"/>
    </source>
</evidence>
<evidence type="ECO:0000256" key="6">
    <source>
        <dbReference type="ARBA" id="ARBA00047984"/>
    </source>
</evidence>
<dbReference type="EC" id="3.6.4.13" evidence="1"/>
<evidence type="ECO:0000313" key="13">
    <source>
        <dbReference type="EMBL" id="KAL1129271.1"/>
    </source>
</evidence>
<dbReference type="InterPro" id="IPR011545">
    <property type="entry name" value="DEAD/DEAH_box_helicase_dom"/>
</dbReference>
<dbReference type="InterPro" id="IPR014014">
    <property type="entry name" value="RNA_helicase_DEAD_Q_motif"/>
</dbReference>
<keyword evidence="2 8" id="KW-0547">Nucleotide-binding</keyword>
<evidence type="ECO:0000256" key="1">
    <source>
        <dbReference type="ARBA" id="ARBA00012552"/>
    </source>
</evidence>
<protein>
    <recommendedName>
        <fullName evidence="1">RNA helicase</fullName>
        <ecNumber evidence="1">3.6.4.13</ecNumber>
    </recommendedName>
</protein>
<dbReference type="InterPro" id="IPR027417">
    <property type="entry name" value="P-loop_NTPase"/>
</dbReference>
<feature type="region of interest" description="Disordered" evidence="9">
    <location>
        <begin position="1"/>
        <end position="51"/>
    </location>
</feature>
<dbReference type="PROSITE" id="PS00039">
    <property type="entry name" value="DEAD_ATP_HELICASE"/>
    <property type="match status" value="1"/>
</dbReference>
<comment type="similarity">
    <text evidence="8">Belongs to the DEAD box helicase family.</text>
</comment>
<evidence type="ECO:0000256" key="5">
    <source>
        <dbReference type="ARBA" id="ARBA00022840"/>
    </source>
</evidence>
<dbReference type="EMBL" id="JBFDAA010000009">
    <property type="protein sequence ID" value="KAL1129271.1"/>
    <property type="molecule type" value="Genomic_DNA"/>
</dbReference>
<evidence type="ECO:0000259" key="10">
    <source>
        <dbReference type="PROSITE" id="PS51192"/>
    </source>
</evidence>
<dbReference type="GO" id="GO:0031047">
    <property type="term" value="P:regulatory ncRNA-mediated gene silencing"/>
    <property type="evidence" value="ECO:0007669"/>
    <property type="project" value="UniProtKB-ARBA"/>
</dbReference>
<reference evidence="13 14" key="1">
    <citation type="submission" date="2024-07" db="EMBL/GenBank/DDBJ databases">
        <title>Chromosome-level genome assembly of the water stick insect Ranatra chinensis (Heteroptera: Nepidae).</title>
        <authorList>
            <person name="Liu X."/>
        </authorList>
    </citation>
    <scope>NUCLEOTIDE SEQUENCE [LARGE SCALE GENOMIC DNA]</scope>
    <source>
        <strain evidence="13">Cailab_2021Rc</strain>
        <tissue evidence="13">Muscle</tissue>
    </source>
</reference>
<evidence type="ECO:0000256" key="8">
    <source>
        <dbReference type="RuleBase" id="RU000492"/>
    </source>
</evidence>
<dbReference type="SMART" id="SM00490">
    <property type="entry name" value="HELICc"/>
    <property type="match status" value="1"/>
</dbReference>
<dbReference type="FunFam" id="3.40.50.300:FF:000079">
    <property type="entry name" value="probable ATP-dependent RNA helicase DDX17"/>
    <property type="match status" value="1"/>
</dbReference>
<dbReference type="GO" id="GO:0005524">
    <property type="term" value="F:ATP binding"/>
    <property type="evidence" value="ECO:0007669"/>
    <property type="project" value="UniProtKB-KW"/>
</dbReference>
<feature type="compositionally biased region" description="Basic and acidic residues" evidence="9">
    <location>
        <begin position="9"/>
        <end position="29"/>
    </location>
</feature>
<dbReference type="Pfam" id="PF00270">
    <property type="entry name" value="DEAD"/>
    <property type="match status" value="1"/>
</dbReference>
<feature type="region of interest" description="Disordered" evidence="9">
    <location>
        <begin position="601"/>
        <end position="707"/>
    </location>
</feature>
<sequence length="707" mass="79098">RSRSRSRDRRRDRSRSRDRYRDRSRSRDRDRHHRGGGGGGGGGGRRNHAGASLRKPHWDMARLEPFRKNFYNPHPSVICRLREDIEMYRQEKEITLRGCDVPYPVFCFDEAGFPEPIVKGLKKQGFKEPTPIQAQGWPIALSGRDMVGIASTGSGKTLSYILPAIVHIMAQDPLRRGDGPIALVLAPTRELAQQIQQVTTEVGDLVNISNTCVFGGAPKSQQARDLKRGVEIVIATPGRLLDFLESRETDLKRCTYLVLDEADRMLDMGFEPQIRKIIEQIRPDRQVLMWSATWPKEVRNLAEEFLRDYTQVNVGSLQLAANHNILQIVDVCHDFEKEQKLSTLLKEIMSEKENKTIVFIETKRKVEDITRRIIRDGYDAVCIHGDKKQSERDYVLKDFRNGRSPILVATDVAARGLDVEDVKFVINYDFPNNSEDYVHRIGRTGRSRNTGTAYTFFTRSNSKQAADLVAVLREANQAVTPKLEDLANSFRPTSGRRRGFRNRGGRARSRTRSRSPIRKASSRERRRPRGGGGPRCSRSRSKSSKSSCSPSSRSSSPRSPRTGKCQPPVSNGGHLVGDCSGGGATSLDGGGYRDGFDRCGLRRGGGGSNGGPEEELIHPPPPLPPQLMRHLDQTATPPPPPPQSPPPPPPQSPPPRPGRHHHHHRHHRHRHHRHRTGSESGTASSPPPPPAYPPPPLPPPPPSECIY</sequence>
<evidence type="ECO:0000259" key="12">
    <source>
        <dbReference type="PROSITE" id="PS51195"/>
    </source>
</evidence>
<keyword evidence="3 8" id="KW-0378">Hydrolase</keyword>
<evidence type="ECO:0000256" key="7">
    <source>
        <dbReference type="PROSITE-ProRule" id="PRU00552"/>
    </source>
</evidence>
<evidence type="ECO:0000256" key="3">
    <source>
        <dbReference type="ARBA" id="ARBA00022801"/>
    </source>
</evidence>
<dbReference type="SUPFAM" id="SSF52540">
    <property type="entry name" value="P-loop containing nucleoside triphosphate hydrolases"/>
    <property type="match status" value="1"/>
</dbReference>
<dbReference type="PROSITE" id="PS51192">
    <property type="entry name" value="HELICASE_ATP_BIND_1"/>
    <property type="match status" value="1"/>
</dbReference>
<feature type="compositionally biased region" description="Basic residues" evidence="9">
    <location>
        <begin position="494"/>
        <end position="517"/>
    </location>
</feature>
<dbReference type="Pfam" id="PF00271">
    <property type="entry name" value="Helicase_C"/>
    <property type="match status" value="1"/>
</dbReference>
<dbReference type="CDD" id="cd18787">
    <property type="entry name" value="SF2_C_DEAD"/>
    <property type="match status" value="1"/>
</dbReference>
<dbReference type="PANTHER" id="PTHR47958">
    <property type="entry name" value="ATP-DEPENDENT RNA HELICASE DBP3"/>
    <property type="match status" value="1"/>
</dbReference>
<feature type="compositionally biased region" description="Basic residues" evidence="9">
    <location>
        <begin position="657"/>
        <end position="675"/>
    </location>
</feature>
<keyword evidence="14" id="KW-1185">Reference proteome</keyword>
<feature type="non-terminal residue" evidence="13">
    <location>
        <position position="1"/>
    </location>
</feature>
<dbReference type="GO" id="GO:0016787">
    <property type="term" value="F:hydrolase activity"/>
    <property type="evidence" value="ECO:0007669"/>
    <property type="project" value="UniProtKB-KW"/>
</dbReference>
<keyword evidence="4 8" id="KW-0347">Helicase</keyword>
<feature type="domain" description="Helicase ATP-binding" evidence="10">
    <location>
        <begin position="137"/>
        <end position="312"/>
    </location>
</feature>
<accession>A0ABD0YD80</accession>
<dbReference type="InterPro" id="IPR014001">
    <property type="entry name" value="Helicase_ATP-bd"/>
</dbReference>
<evidence type="ECO:0000256" key="2">
    <source>
        <dbReference type="ARBA" id="ARBA00022741"/>
    </source>
</evidence>
<dbReference type="PROSITE" id="PS51195">
    <property type="entry name" value="Q_MOTIF"/>
    <property type="match status" value="1"/>
</dbReference>
<dbReference type="InterPro" id="IPR001650">
    <property type="entry name" value="Helicase_C-like"/>
</dbReference>
<feature type="compositionally biased region" description="Pro residues" evidence="9">
    <location>
        <begin position="685"/>
        <end position="707"/>
    </location>
</feature>
<feature type="short sequence motif" description="Q motif" evidence="7">
    <location>
        <begin position="106"/>
        <end position="134"/>
    </location>
</feature>
<comment type="catalytic activity">
    <reaction evidence="6">
        <text>ATP + H2O = ADP + phosphate + H(+)</text>
        <dbReference type="Rhea" id="RHEA:13065"/>
        <dbReference type="ChEBI" id="CHEBI:15377"/>
        <dbReference type="ChEBI" id="CHEBI:15378"/>
        <dbReference type="ChEBI" id="CHEBI:30616"/>
        <dbReference type="ChEBI" id="CHEBI:43474"/>
        <dbReference type="ChEBI" id="CHEBI:456216"/>
        <dbReference type="EC" id="3.6.4.13"/>
    </reaction>
</comment>
<feature type="domain" description="DEAD-box RNA helicase Q" evidence="12">
    <location>
        <begin position="106"/>
        <end position="134"/>
    </location>
</feature>
<evidence type="ECO:0000259" key="11">
    <source>
        <dbReference type="PROSITE" id="PS51194"/>
    </source>
</evidence>
<dbReference type="Proteomes" id="UP001558652">
    <property type="component" value="Unassembled WGS sequence"/>
</dbReference>
<dbReference type="GO" id="GO:0003724">
    <property type="term" value="F:RNA helicase activity"/>
    <property type="evidence" value="ECO:0007669"/>
    <property type="project" value="UniProtKB-EC"/>
</dbReference>
<dbReference type="SMART" id="SM00487">
    <property type="entry name" value="DEXDc"/>
    <property type="match status" value="1"/>
</dbReference>
<feature type="compositionally biased region" description="Low complexity" evidence="9">
    <location>
        <begin position="544"/>
        <end position="560"/>
    </location>
</feature>
<dbReference type="FunFam" id="3.40.50.300:FF:000008">
    <property type="entry name" value="ATP-dependent RNA helicase RhlB"/>
    <property type="match status" value="1"/>
</dbReference>
<comment type="caution">
    <text evidence="13">The sequence shown here is derived from an EMBL/GenBank/DDBJ whole genome shotgun (WGS) entry which is preliminary data.</text>
</comment>
<proteinExistence type="inferred from homology"/>
<keyword evidence="5 8" id="KW-0067">ATP-binding</keyword>